<dbReference type="GO" id="GO:0016020">
    <property type="term" value="C:membrane"/>
    <property type="evidence" value="ECO:0007669"/>
    <property type="project" value="UniProtKB-SubCell"/>
</dbReference>
<dbReference type="InterPro" id="IPR013210">
    <property type="entry name" value="LRR_N_plant-typ"/>
</dbReference>
<sequence length="309" mass="34478">MAVAWLIWPLMLSLTAHFANSLTEAESLLKFKESLTNTKPLDSWTLDSDPCGGTQRWFGLLCKEHSVFGLKIEQMGLTGNIDVSPLIDLPGLRTISIINNSFTGKIPEFNRLTSLKSIYLSNNRFSGDIPSDYFTPMGKLKKVWLSNNEFSGHIPISLATTLPKLRELHLENNQFNGIIPNFTQRNLVHVNLSNNRLTGEIPPGLSKFKASNFAGNPGLCGAKLAATCTQPGISTASISIDGDMKDDYKSKYYISFGTLGFLFILIIILFFYLKRRKMMQRASEQDNDDDDQEIQVSKAISLVSMLKNI</sequence>
<feature type="transmembrane region" description="Helical" evidence="7">
    <location>
        <begin position="252"/>
        <end position="273"/>
    </location>
</feature>
<evidence type="ECO:0000256" key="3">
    <source>
        <dbReference type="ARBA" id="ARBA00022729"/>
    </source>
</evidence>
<dbReference type="Proteomes" id="UP001642260">
    <property type="component" value="Unassembled WGS sequence"/>
</dbReference>
<dbReference type="SUPFAM" id="SSF52058">
    <property type="entry name" value="L domain-like"/>
    <property type="match status" value="1"/>
</dbReference>
<dbReference type="Pfam" id="PF13855">
    <property type="entry name" value="LRR_8"/>
    <property type="match status" value="1"/>
</dbReference>
<keyword evidence="7" id="KW-1133">Transmembrane helix</keyword>
<gene>
    <name evidence="10" type="ORF">ERUC_LOCUS13291</name>
</gene>
<evidence type="ECO:0000256" key="5">
    <source>
        <dbReference type="ARBA" id="ARBA00023136"/>
    </source>
</evidence>
<keyword evidence="5 7" id="KW-0472">Membrane</keyword>
<evidence type="ECO:0000256" key="8">
    <source>
        <dbReference type="SAM" id="SignalP"/>
    </source>
</evidence>
<keyword evidence="3 8" id="KW-0732">Signal</keyword>
<evidence type="ECO:0000256" key="6">
    <source>
        <dbReference type="ARBA" id="ARBA00023170"/>
    </source>
</evidence>
<comment type="subcellular location">
    <subcellularLocation>
        <location evidence="1">Membrane</location>
        <topology evidence="1">Single-pass membrane protein</topology>
    </subcellularLocation>
</comment>
<keyword evidence="11" id="KW-1185">Reference proteome</keyword>
<evidence type="ECO:0000256" key="2">
    <source>
        <dbReference type="ARBA" id="ARBA00022614"/>
    </source>
</evidence>
<dbReference type="AlphaFoldDB" id="A0ABC8JNB8"/>
<evidence type="ECO:0000259" key="9">
    <source>
        <dbReference type="Pfam" id="PF08263"/>
    </source>
</evidence>
<comment type="caution">
    <text evidence="10">The sequence shown here is derived from an EMBL/GenBank/DDBJ whole genome shotgun (WGS) entry which is preliminary data.</text>
</comment>
<dbReference type="Gene3D" id="3.80.10.10">
    <property type="entry name" value="Ribonuclease Inhibitor"/>
    <property type="match status" value="2"/>
</dbReference>
<feature type="domain" description="Leucine-rich repeat-containing N-terminal plant-type" evidence="9">
    <location>
        <begin position="23"/>
        <end position="62"/>
    </location>
</feature>
<evidence type="ECO:0000256" key="7">
    <source>
        <dbReference type="SAM" id="Phobius"/>
    </source>
</evidence>
<evidence type="ECO:0000313" key="11">
    <source>
        <dbReference type="Proteomes" id="UP001642260"/>
    </source>
</evidence>
<dbReference type="InterPro" id="IPR032675">
    <property type="entry name" value="LRR_dom_sf"/>
</dbReference>
<keyword evidence="2" id="KW-0433">Leucine-rich repeat</keyword>
<dbReference type="PANTHER" id="PTHR48007:SF33">
    <property type="entry name" value="PROTEIN KINASE DOMAIN-CONTAINING PROTEIN"/>
    <property type="match status" value="1"/>
</dbReference>
<dbReference type="Pfam" id="PF00560">
    <property type="entry name" value="LRR_1"/>
    <property type="match status" value="1"/>
</dbReference>
<evidence type="ECO:0000256" key="1">
    <source>
        <dbReference type="ARBA" id="ARBA00004167"/>
    </source>
</evidence>
<accession>A0ABC8JNB8</accession>
<dbReference type="InterPro" id="IPR046959">
    <property type="entry name" value="PRK1-6/SRF4-like"/>
</dbReference>
<evidence type="ECO:0000256" key="4">
    <source>
        <dbReference type="ARBA" id="ARBA00022737"/>
    </source>
</evidence>
<keyword evidence="7" id="KW-0812">Transmembrane</keyword>
<feature type="chain" id="PRO_5044792388" description="Leucine-rich repeat-containing N-terminal plant-type domain-containing protein" evidence="8">
    <location>
        <begin position="22"/>
        <end position="309"/>
    </location>
</feature>
<dbReference type="EMBL" id="CAKOAT010126265">
    <property type="protein sequence ID" value="CAH8334585.1"/>
    <property type="molecule type" value="Genomic_DNA"/>
</dbReference>
<evidence type="ECO:0000313" key="10">
    <source>
        <dbReference type="EMBL" id="CAH8334585.1"/>
    </source>
</evidence>
<reference evidence="10 11" key="1">
    <citation type="submission" date="2022-03" db="EMBL/GenBank/DDBJ databases">
        <authorList>
            <person name="Macdonald S."/>
            <person name="Ahmed S."/>
            <person name="Newling K."/>
        </authorList>
    </citation>
    <scope>NUCLEOTIDE SEQUENCE [LARGE SCALE GENOMIC DNA]</scope>
</reference>
<protein>
    <recommendedName>
        <fullName evidence="9">Leucine-rich repeat-containing N-terminal plant-type domain-containing protein</fullName>
    </recommendedName>
</protein>
<dbReference type="FunFam" id="3.80.10.10:FF:000400">
    <property type="entry name" value="Nuclear pore complex protein NUP107"/>
    <property type="match status" value="1"/>
</dbReference>
<name>A0ABC8JNB8_ERUVS</name>
<keyword evidence="6" id="KW-0675">Receptor</keyword>
<dbReference type="PANTHER" id="PTHR48007">
    <property type="entry name" value="LEUCINE-RICH REPEAT RECEPTOR-LIKE PROTEIN KINASE PXC1"/>
    <property type="match status" value="1"/>
</dbReference>
<keyword evidence="4" id="KW-0677">Repeat</keyword>
<dbReference type="InterPro" id="IPR001611">
    <property type="entry name" value="Leu-rich_rpt"/>
</dbReference>
<feature type="signal peptide" evidence="8">
    <location>
        <begin position="1"/>
        <end position="21"/>
    </location>
</feature>
<proteinExistence type="predicted"/>
<dbReference type="Pfam" id="PF08263">
    <property type="entry name" value="LRRNT_2"/>
    <property type="match status" value="1"/>
</dbReference>
<organism evidence="10 11">
    <name type="scientific">Eruca vesicaria subsp. sativa</name>
    <name type="common">Garden rocket</name>
    <name type="synonym">Eruca sativa</name>
    <dbReference type="NCBI Taxonomy" id="29727"/>
    <lineage>
        <taxon>Eukaryota</taxon>
        <taxon>Viridiplantae</taxon>
        <taxon>Streptophyta</taxon>
        <taxon>Embryophyta</taxon>
        <taxon>Tracheophyta</taxon>
        <taxon>Spermatophyta</taxon>
        <taxon>Magnoliopsida</taxon>
        <taxon>eudicotyledons</taxon>
        <taxon>Gunneridae</taxon>
        <taxon>Pentapetalae</taxon>
        <taxon>rosids</taxon>
        <taxon>malvids</taxon>
        <taxon>Brassicales</taxon>
        <taxon>Brassicaceae</taxon>
        <taxon>Brassiceae</taxon>
        <taxon>Eruca</taxon>
    </lineage>
</organism>